<protein>
    <submittedName>
        <fullName evidence="1">Uncharacterized protein</fullName>
    </submittedName>
</protein>
<dbReference type="PANTHER" id="PTHR37540:SF5">
    <property type="entry name" value="TRANSCRIPTION FACTOR DOMAIN-CONTAINING PROTEIN"/>
    <property type="match status" value="1"/>
</dbReference>
<reference evidence="1" key="1">
    <citation type="submission" date="2022-10" db="EMBL/GenBank/DDBJ databases">
        <title>Tapping the CABI collections for fungal endophytes: first genome assemblies for Collariella, Neodidymelliopsis, Ascochyta clinopodiicola, Didymella pomorum, Didymosphaeria variabile, Neocosmospora piperis and Neocucurbitaria cava.</title>
        <authorList>
            <person name="Hill R."/>
        </authorList>
    </citation>
    <scope>NUCLEOTIDE SEQUENCE</scope>
    <source>
        <strain evidence="1">IMI 356815</strain>
    </source>
</reference>
<gene>
    <name evidence="1" type="ORF">N0V89_008694</name>
</gene>
<dbReference type="AlphaFoldDB" id="A0A9W8XGQ1"/>
<comment type="caution">
    <text evidence="1">The sequence shown here is derived from an EMBL/GenBank/DDBJ whole genome shotgun (WGS) entry which is preliminary data.</text>
</comment>
<organism evidence="1 2">
    <name type="scientific">Didymosphaeria variabile</name>
    <dbReference type="NCBI Taxonomy" id="1932322"/>
    <lineage>
        <taxon>Eukaryota</taxon>
        <taxon>Fungi</taxon>
        <taxon>Dikarya</taxon>
        <taxon>Ascomycota</taxon>
        <taxon>Pezizomycotina</taxon>
        <taxon>Dothideomycetes</taxon>
        <taxon>Pleosporomycetidae</taxon>
        <taxon>Pleosporales</taxon>
        <taxon>Massarineae</taxon>
        <taxon>Didymosphaeriaceae</taxon>
        <taxon>Didymosphaeria</taxon>
    </lineage>
</organism>
<dbReference type="EMBL" id="JAPEUX010000006">
    <property type="protein sequence ID" value="KAJ4350073.1"/>
    <property type="molecule type" value="Genomic_DNA"/>
</dbReference>
<proteinExistence type="predicted"/>
<dbReference type="RefSeq" id="XP_056069003.1">
    <property type="nucleotide sequence ID" value="XM_056217447.1"/>
</dbReference>
<dbReference type="GeneID" id="80912224"/>
<keyword evidence="2" id="KW-1185">Reference proteome</keyword>
<dbReference type="PANTHER" id="PTHR37540">
    <property type="entry name" value="TRANSCRIPTION FACTOR (ACR-2), PUTATIVE-RELATED-RELATED"/>
    <property type="match status" value="1"/>
</dbReference>
<dbReference type="Proteomes" id="UP001140513">
    <property type="component" value="Unassembled WGS sequence"/>
</dbReference>
<name>A0A9W8XGQ1_9PLEO</name>
<accession>A0A9W8XGQ1</accession>
<evidence type="ECO:0000313" key="1">
    <source>
        <dbReference type="EMBL" id="KAJ4350073.1"/>
    </source>
</evidence>
<evidence type="ECO:0000313" key="2">
    <source>
        <dbReference type="Proteomes" id="UP001140513"/>
    </source>
</evidence>
<dbReference type="OrthoDB" id="415825at2759"/>
<sequence length="224" mass="24774">MTASSDGALEDFFNIPTAARRRSTVWDSAFYQYMSQSPSIDPLRNLAARIIAATTAEPARSAPPSFEDNSEYPFPSAASIPGAENLDDLRELYLKNSNFFDADDLSACRWMGMLCSNRMSFLSQISVVCVYQDVSDGYLDDTALTIYAKTKLMKLLTDNLNTHTDDFTILSIVHLLVSEIGGQNEDVFDVHQEGLVRIVQQRGGIANLGVDYPIATFLIVYVSS</sequence>